<organism evidence="10 12">
    <name type="scientific">Rothia kristinae</name>
    <dbReference type="NCBI Taxonomy" id="37923"/>
    <lineage>
        <taxon>Bacteria</taxon>
        <taxon>Bacillati</taxon>
        <taxon>Actinomycetota</taxon>
        <taxon>Actinomycetes</taxon>
        <taxon>Micrococcales</taxon>
        <taxon>Micrococcaceae</taxon>
        <taxon>Rothia</taxon>
    </lineage>
</organism>
<dbReference type="PANTHER" id="PTHR33992:SF1">
    <property type="entry name" value="RIBONUCLEASE P PROTEIN COMPONENT"/>
    <property type="match status" value="1"/>
</dbReference>
<accession>A0A147E8A4</accession>
<comment type="similarity">
    <text evidence="7">Belongs to the RnpA family.</text>
</comment>
<name>A0A147E8A4_9MICC</name>
<keyword evidence="2 7" id="KW-0819">tRNA processing</keyword>
<proteinExistence type="inferred from homology"/>
<dbReference type="GO" id="GO:0000049">
    <property type="term" value="F:tRNA binding"/>
    <property type="evidence" value="ECO:0007669"/>
    <property type="project" value="UniProtKB-UniRule"/>
</dbReference>
<dbReference type="NCBIfam" id="TIGR00188">
    <property type="entry name" value="rnpA"/>
    <property type="match status" value="1"/>
</dbReference>
<sequence length="115" mass="12526">MLAQQHRMRTSVQFSAATRSGARSGRRNVVVYAHPCAPQEPTLVGFIVSKAVGNAVVRNRVKRRLRELAAESIAETPRGLHLVVRALPASAEADWSRLGADYRAALIAARRKLAA</sequence>
<evidence type="ECO:0000313" key="9">
    <source>
        <dbReference type="EMBL" id="OAX52395.1"/>
    </source>
</evidence>
<dbReference type="Pfam" id="PF00825">
    <property type="entry name" value="Ribonuclease_P"/>
    <property type="match status" value="1"/>
</dbReference>
<dbReference type="STRING" id="37923.BK826_04885"/>
<dbReference type="PANTHER" id="PTHR33992">
    <property type="entry name" value="RIBONUCLEASE P PROTEIN COMPONENT"/>
    <property type="match status" value="1"/>
</dbReference>
<dbReference type="SUPFAM" id="SSF54211">
    <property type="entry name" value="Ribosomal protein S5 domain 2-like"/>
    <property type="match status" value="1"/>
</dbReference>
<dbReference type="Proteomes" id="UP000594975">
    <property type="component" value="Chromosome"/>
</dbReference>
<dbReference type="RefSeq" id="WP_058730476.1">
    <property type="nucleotide sequence ID" value="NZ_CP065738.1"/>
</dbReference>
<evidence type="ECO:0000256" key="5">
    <source>
        <dbReference type="ARBA" id="ARBA00022801"/>
    </source>
</evidence>
<keyword evidence="5 7" id="KW-0378">Hydrolase</keyword>
<comment type="subunit">
    <text evidence="7">Consists of a catalytic RNA component (M1 or rnpB) and a protein subunit.</text>
</comment>
<dbReference type="PROSITE" id="PS00648">
    <property type="entry name" value="RIBONUCLEASE_P"/>
    <property type="match status" value="1"/>
</dbReference>
<dbReference type="HAMAP" id="MF_00227">
    <property type="entry name" value="RNase_P"/>
    <property type="match status" value="1"/>
</dbReference>
<dbReference type="AlphaFoldDB" id="A0A147E8A4"/>
<evidence type="ECO:0000256" key="4">
    <source>
        <dbReference type="ARBA" id="ARBA00022759"/>
    </source>
</evidence>
<evidence type="ECO:0000256" key="2">
    <source>
        <dbReference type="ARBA" id="ARBA00022694"/>
    </source>
</evidence>
<dbReference type="GeneID" id="61262516"/>
<dbReference type="InterPro" id="IPR020568">
    <property type="entry name" value="Ribosomal_Su5_D2-typ_SF"/>
</dbReference>
<evidence type="ECO:0000256" key="8">
    <source>
        <dbReference type="NCBIfam" id="TIGR00188"/>
    </source>
</evidence>
<dbReference type="EMBL" id="LJBJ02000004">
    <property type="protein sequence ID" value="OAX52395.1"/>
    <property type="molecule type" value="Genomic_DNA"/>
</dbReference>
<dbReference type="EMBL" id="CP065738">
    <property type="protein sequence ID" value="QPT54336.1"/>
    <property type="molecule type" value="Genomic_DNA"/>
</dbReference>
<dbReference type="InterPro" id="IPR000100">
    <property type="entry name" value="RNase_P"/>
</dbReference>
<evidence type="ECO:0000256" key="6">
    <source>
        <dbReference type="ARBA" id="ARBA00022884"/>
    </source>
</evidence>
<evidence type="ECO:0000256" key="7">
    <source>
        <dbReference type="HAMAP-Rule" id="MF_00227"/>
    </source>
</evidence>
<dbReference type="GO" id="GO:0004526">
    <property type="term" value="F:ribonuclease P activity"/>
    <property type="evidence" value="ECO:0007669"/>
    <property type="project" value="UniProtKB-UniRule"/>
</dbReference>
<evidence type="ECO:0000313" key="10">
    <source>
        <dbReference type="EMBL" id="QPT54336.1"/>
    </source>
</evidence>
<gene>
    <name evidence="7 10" type="primary">rnpA</name>
    <name evidence="9" type="ORF">AN277_0203290</name>
    <name evidence="10" type="ORF">I6G21_03940</name>
</gene>
<dbReference type="GO" id="GO:0030677">
    <property type="term" value="C:ribonuclease P complex"/>
    <property type="evidence" value="ECO:0007669"/>
    <property type="project" value="TreeGrafter"/>
</dbReference>
<dbReference type="Gene3D" id="3.30.230.10">
    <property type="match status" value="1"/>
</dbReference>
<reference evidence="11" key="2">
    <citation type="submission" date="2016-04" db="EMBL/GenBank/DDBJ databases">
        <authorList>
            <person name="Waterworth S."/>
            <person name="Matcher G."/>
        </authorList>
    </citation>
    <scope>NUCLEOTIDE SEQUENCE [LARGE SCALE GENOMIC DNA]</scope>
    <source>
        <strain evidence="11">RuSp02-3</strain>
    </source>
</reference>
<evidence type="ECO:0000313" key="12">
    <source>
        <dbReference type="Proteomes" id="UP000594975"/>
    </source>
</evidence>
<dbReference type="GO" id="GO:0001682">
    <property type="term" value="P:tRNA 5'-leader removal"/>
    <property type="evidence" value="ECO:0007669"/>
    <property type="project" value="UniProtKB-UniRule"/>
</dbReference>
<keyword evidence="4 7" id="KW-0255">Endonuclease</keyword>
<protein>
    <recommendedName>
        <fullName evidence="7 8">Ribonuclease P protein component</fullName>
        <shortName evidence="7">RNase P protein</shortName>
        <shortName evidence="7">RNaseP protein</shortName>
        <ecNumber evidence="7 8">3.1.26.5</ecNumber>
    </recommendedName>
    <alternativeName>
        <fullName evidence="7">Protein C5</fullName>
    </alternativeName>
</protein>
<dbReference type="InterPro" id="IPR020539">
    <property type="entry name" value="RNase_P_CS"/>
</dbReference>
<dbReference type="KEGG" id="rkr:I6G21_03940"/>
<keyword evidence="6 7" id="KW-0694">RNA-binding</keyword>
<comment type="catalytic activity">
    <reaction evidence="7">
        <text>Endonucleolytic cleavage of RNA, removing 5'-extranucleotides from tRNA precursor.</text>
        <dbReference type="EC" id="3.1.26.5"/>
    </reaction>
</comment>
<reference evidence="9 11" key="3">
    <citation type="submission" date="2016-06" db="EMBL/GenBank/DDBJ databases">
        <title>Identification of putative biosynthetic pathways for the production of bioactive secondary metabolites by the marine actinomycete Kocuria kristinae RUTW2-3.</title>
        <authorList>
            <person name="Waterworth S.C."/>
            <person name="Walmsley T.A."/>
            <person name="Matongo T."/>
            <person name="Davies-Coleman M.T."/>
            <person name="Dorrington R.A."/>
        </authorList>
    </citation>
    <scope>NUCLEOTIDE SEQUENCE [LARGE SCALE GENOMIC DNA]</scope>
    <source>
        <strain evidence="11">RuSp02-3</strain>
        <strain evidence="9">RUTW2-3</strain>
    </source>
</reference>
<reference evidence="10 12" key="4">
    <citation type="submission" date="2020-12" db="EMBL/GenBank/DDBJ databases">
        <title>FDA dAtabase for Regulatory Grade micrObial Sequences (FDA-ARGOS): Supporting development and validation of Infectious Disease Dx tests.</title>
        <authorList>
            <person name="Sproer C."/>
            <person name="Gronow S."/>
            <person name="Severitt S."/>
            <person name="Schroder I."/>
            <person name="Tallon L."/>
            <person name="Sadzewicz L."/>
            <person name="Zhao X."/>
            <person name="Boylan J."/>
            <person name="Ott S."/>
            <person name="Bowen H."/>
            <person name="Vavikolanu K."/>
            <person name="Mehta A."/>
            <person name="Aluvathingal J."/>
            <person name="Nadendla S."/>
            <person name="Lowell S."/>
            <person name="Myers T."/>
            <person name="Yan Y."/>
            <person name="Sichtig H."/>
        </authorList>
    </citation>
    <scope>NUCLEOTIDE SEQUENCE [LARGE SCALE GENOMIC DNA]</scope>
    <source>
        <strain evidence="10 12">FDAARGOS_864</strain>
    </source>
</reference>
<comment type="function">
    <text evidence="1 7">RNaseP catalyzes the removal of the 5'-leader sequence from pre-tRNA to produce the mature 5'-terminus. It can also cleave other RNA substrates such as 4.5S RNA. The protein component plays an auxiliary but essential role in vivo by binding to the 5'-leader sequence and broadening the substrate specificity of the ribozyme.</text>
</comment>
<evidence type="ECO:0000256" key="3">
    <source>
        <dbReference type="ARBA" id="ARBA00022722"/>
    </source>
</evidence>
<evidence type="ECO:0000313" key="11">
    <source>
        <dbReference type="Proteomes" id="UP000053171"/>
    </source>
</evidence>
<dbReference type="InterPro" id="IPR014721">
    <property type="entry name" value="Ribsml_uS5_D2-typ_fold_subgr"/>
</dbReference>
<dbReference type="GO" id="GO:0042781">
    <property type="term" value="F:3'-tRNA processing endoribonuclease activity"/>
    <property type="evidence" value="ECO:0007669"/>
    <property type="project" value="TreeGrafter"/>
</dbReference>
<evidence type="ECO:0000256" key="1">
    <source>
        <dbReference type="ARBA" id="ARBA00002663"/>
    </source>
</evidence>
<dbReference type="PATRIC" id="fig|37923.10.peg.1072"/>
<dbReference type="EC" id="3.1.26.5" evidence="7 8"/>
<reference evidence="9" key="1">
    <citation type="submission" date="2016-04" db="EMBL/GenBank/DDBJ databases">
        <authorList>
            <person name="Evans L.H."/>
            <person name="Alamgir A."/>
            <person name="Owens N."/>
            <person name="Weber N.D."/>
            <person name="Virtaneva K."/>
            <person name="Barbian K."/>
            <person name="Babar A."/>
            <person name="Rosenke K."/>
        </authorList>
    </citation>
    <scope>NUCLEOTIDE SEQUENCE [LARGE SCALE GENOMIC DNA]</scope>
    <source>
        <strain evidence="9">RUTW2-3</strain>
    </source>
</reference>
<keyword evidence="3 7" id="KW-0540">Nuclease</keyword>
<dbReference type="Proteomes" id="UP000053171">
    <property type="component" value="Unassembled WGS sequence"/>
</dbReference>
<keyword evidence="11" id="KW-1185">Reference proteome</keyword>